<gene>
    <name evidence="1" type="ORF">FEQUK3_LOCUS32</name>
</gene>
<accession>A0A8J2ICI8</accession>
<comment type="caution">
    <text evidence="1">The sequence shown here is derived from an EMBL/GenBank/DDBJ whole genome shotgun (WGS) entry which is preliminary data.</text>
</comment>
<sequence>MPIIRQTMRNVILKEKDWKMVVVAPNTHFHFPIAMVRVIVPGAMSEDKVFIPLEGIFKEFPADKFEFVLGAAEGLDPKGKVVSVSLNNGGAKREIGYDALIIATGAAARDDGEDSREAP</sequence>
<evidence type="ECO:0000313" key="2">
    <source>
        <dbReference type="Proteomes" id="UP000693738"/>
    </source>
</evidence>
<protein>
    <recommendedName>
        <fullName evidence="3">FAD/NAD(P)-binding domain-containing protein</fullName>
    </recommendedName>
</protein>
<organism evidence="1 2">
    <name type="scientific">Fusarium equiseti</name>
    <name type="common">Fusarium scirpi</name>
    <dbReference type="NCBI Taxonomy" id="61235"/>
    <lineage>
        <taxon>Eukaryota</taxon>
        <taxon>Fungi</taxon>
        <taxon>Dikarya</taxon>
        <taxon>Ascomycota</taxon>
        <taxon>Pezizomycotina</taxon>
        <taxon>Sordariomycetes</taxon>
        <taxon>Hypocreomycetidae</taxon>
        <taxon>Hypocreales</taxon>
        <taxon>Nectriaceae</taxon>
        <taxon>Fusarium</taxon>
        <taxon>Fusarium incarnatum-equiseti species complex</taxon>
    </lineage>
</organism>
<evidence type="ECO:0008006" key="3">
    <source>
        <dbReference type="Google" id="ProtNLM"/>
    </source>
</evidence>
<dbReference type="EMBL" id="CAJSTJ010000006">
    <property type="protein sequence ID" value="CAG7554325.1"/>
    <property type="molecule type" value="Genomic_DNA"/>
</dbReference>
<dbReference type="Proteomes" id="UP000693738">
    <property type="component" value="Unassembled WGS sequence"/>
</dbReference>
<evidence type="ECO:0000313" key="1">
    <source>
        <dbReference type="EMBL" id="CAG7554325.1"/>
    </source>
</evidence>
<proteinExistence type="predicted"/>
<dbReference type="AlphaFoldDB" id="A0A8J2ICI8"/>
<reference evidence="1" key="1">
    <citation type="submission" date="2021-05" db="EMBL/GenBank/DDBJ databases">
        <authorList>
            <person name="Khan N."/>
        </authorList>
    </citation>
    <scope>NUCLEOTIDE SEQUENCE</scope>
</reference>
<name>A0A8J2ICI8_FUSEQ</name>